<dbReference type="STRING" id="754477.Q7C_1420"/>
<dbReference type="InterPro" id="IPR029039">
    <property type="entry name" value="Flavoprotein-like_sf"/>
</dbReference>
<dbReference type="HOGENOM" id="CLU_3027084_0_0_6"/>
<evidence type="ECO:0000313" key="4">
    <source>
        <dbReference type="Proteomes" id="UP000009145"/>
    </source>
</evidence>
<sequence>MVKQVRSEIDASLFELKDYDITPFDYQHQNKNDDYLPLVRELVQHDHLVFATPVY</sequence>
<proteinExistence type="predicted"/>
<dbReference type="Proteomes" id="UP000009145">
    <property type="component" value="Chromosome"/>
</dbReference>
<evidence type="ECO:0000313" key="3">
    <source>
        <dbReference type="EMBL" id="AFJ02570.1"/>
    </source>
</evidence>
<organism evidence="3 4">
    <name type="scientific">Methylophaga frappieri (strain ATCC BAA-2434 / DSM 25690 / JAM7)</name>
    <dbReference type="NCBI Taxonomy" id="754477"/>
    <lineage>
        <taxon>Bacteria</taxon>
        <taxon>Pseudomonadati</taxon>
        <taxon>Pseudomonadota</taxon>
        <taxon>Gammaproteobacteria</taxon>
        <taxon>Thiotrichales</taxon>
        <taxon>Piscirickettsiaceae</taxon>
        <taxon>Methylophaga</taxon>
    </lineage>
</organism>
<keyword evidence="4" id="KW-1185">Reference proteome</keyword>
<dbReference type="EMBL" id="CP003380">
    <property type="protein sequence ID" value="AFJ02570.1"/>
    <property type="molecule type" value="Genomic_DNA"/>
</dbReference>
<keyword evidence="1" id="KW-0285">Flavoprotein</keyword>
<feature type="domain" description="NADPH-dependent FMN reductase-like" evidence="2">
    <location>
        <begin position="5"/>
        <end position="55"/>
    </location>
</feature>
<reference evidence="3 4" key="1">
    <citation type="journal article" date="2012" name="J. Bacteriol.">
        <title>Complete genome sequences of Methylophaga sp. strain JAM1 and Methylophaga sp. strain JAM7.</title>
        <authorList>
            <person name="Villeneuve C."/>
            <person name="Martineau C."/>
            <person name="Mauffrey F."/>
            <person name="Villemur R."/>
        </authorList>
    </citation>
    <scope>NUCLEOTIDE SEQUENCE [LARGE SCALE GENOMIC DNA]</scope>
    <source>
        <strain evidence="3 4">JAM7</strain>
    </source>
</reference>
<dbReference type="GO" id="GO:0016491">
    <property type="term" value="F:oxidoreductase activity"/>
    <property type="evidence" value="ECO:0007669"/>
    <property type="project" value="InterPro"/>
</dbReference>
<evidence type="ECO:0000259" key="2">
    <source>
        <dbReference type="Pfam" id="PF03358"/>
    </source>
</evidence>
<dbReference type="KEGG" id="mec:Q7C_1420"/>
<dbReference type="Gene3D" id="3.40.50.360">
    <property type="match status" value="1"/>
</dbReference>
<name>I1YI27_METFJ</name>
<dbReference type="PATRIC" id="fig|754477.3.peg.1401"/>
<protein>
    <recommendedName>
        <fullName evidence="2">NADPH-dependent FMN reductase-like domain-containing protein</fullName>
    </recommendedName>
</protein>
<accession>I1YI27</accession>
<dbReference type="Pfam" id="PF03358">
    <property type="entry name" value="FMN_red"/>
    <property type="match status" value="1"/>
</dbReference>
<dbReference type="AlphaFoldDB" id="I1YI27"/>
<gene>
    <name evidence="3" type="ordered locus">Q7C_1420</name>
</gene>
<dbReference type="eggNOG" id="COG0655">
    <property type="taxonomic scope" value="Bacteria"/>
</dbReference>
<dbReference type="InterPro" id="IPR005025">
    <property type="entry name" value="FMN_Rdtase-like_dom"/>
</dbReference>
<evidence type="ECO:0000256" key="1">
    <source>
        <dbReference type="ARBA" id="ARBA00022643"/>
    </source>
</evidence>
<dbReference type="SUPFAM" id="SSF52218">
    <property type="entry name" value="Flavoproteins"/>
    <property type="match status" value="1"/>
</dbReference>
<keyword evidence="1" id="KW-0288">FMN</keyword>